<reference evidence="7 8" key="1">
    <citation type="journal article" date="2025" name="Microbiol. Resour. Announc.">
        <title>Draft genome sequences for Neonectria magnoliae and Neonectria punicea, canker pathogens of Liriodendron tulipifera and Acer saccharum in West Virginia.</title>
        <authorList>
            <person name="Petronek H.M."/>
            <person name="Kasson M.T."/>
            <person name="Metheny A.M."/>
            <person name="Stauder C.M."/>
            <person name="Lovett B."/>
            <person name="Lynch S.C."/>
            <person name="Garnas J.R."/>
            <person name="Kasson L.R."/>
            <person name="Stajich J.E."/>
        </authorList>
    </citation>
    <scope>NUCLEOTIDE SEQUENCE [LARGE SCALE GENOMIC DNA]</scope>
    <source>
        <strain evidence="7 8">NRRL 64651</strain>
    </source>
</reference>
<protein>
    <recommendedName>
        <fullName evidence="6">Xylanolytic transcriptional activator regulatory domain-containing protein</fullName>
    </recommendedName>
</protein>
<evidence type="ECO:0000313" key="8">
    <source>
        <dbReference type="Proteomes" id="UP001498421"/>
    </source>
</evidence>
<evidence type="ECO:0000313" key="7">
    <source>
        <dbReference type="EMBL" id="KAK7428856.1"/>
    </source>
</evidence>
<dbReference type="Pfam" id="PF04082">
    <property type="entry name" value="Fungal_trans"/>
    <property type="match status" value="1"/>
</dbReference>
<keyword evidence="8" id="KW-1185">Reference proteome</keyword>
<name>A0ABR1I692_9HYPO</name>
<dbReference type="Proteomes" id="UP001498421">
    <property type="component" value="Unassembled WGS sequence"/>
</dbReference>
<feature type="domain" description="Xylanolytic transcriptional activator regulatory" evidence="6">
    <location>
        <begin position="20"/>
        <end position="93"/>
    </location>
</feature>
<dbReference type="PANTHER" id="PTHR47660">
    <property type="entry name" value="TRANSCRIPTION FACTOR WITH C2H2 AND ZN(2)-CYS(6) DNA BINDING DOMAIN (EUROFUNG)-RELATED-RELATED"/>
    <property type="match status" value="1"/>
</dbReference>
<keyword evidence="5" id="KW-0539">Nucleus</keyword>
<accession>A0ABR1I692</accession>
<evidence type="ECO:0000256" key="4">
    <source>
        <dbReference type="ARBA" id="ARBA00023163"/>
    </source>
</evidence>
<keyword evidence="2" id="KW-0862">Zinc</keyword>
<gene>
    <name evidence="7" type="ORF">QQZ08_004626</name>
</gene>
<evidence type="ECO:0000259" key="6">
    <source>
        <dbReference type="Pfam" id="PF04082"/>
    </source>
</evidence>
<keyword evidence="3" id="KW-0805">Transcription regulation</keyword>
<keyword evidence="4" id="KW-0804">Transcription</keyword>
<keyword evidence="1" id="KW-0479">Metal-binding</keyword>
<evidence type="ECO:0000256" key="5">
    <source>
        <dbReference type="ARBA" id="ARBA00023242"/>
    </source>
</evidence>
<evidence type="ECO:0000256" key="2">
    <source>
        <dbReference type="ARBA" id="ARBA00022833"/>
    </source>
</evidence>
<proteinExistence type="predicted"/>
<evidence type="ECO:0000256" key="1">
    <source>
        <dbReference type="ARBA" id="ARBA00022723"/>
    </source>
</evidence>
<dbReference type="EMBL" id="JAZAVK010000036">
    <property type="protein sequence ID" value="KAK7428856.1"/>
    <property type="molecule type" value="Genomic_DNA"/>
</dbReference>
<sequence length="327" mass="37724">MLAVFRDAGLFEEQYDLAQDDPQGAIPSSWLRREKLKRLAFFSFRLDIYFYFLRGHNPTLRYDELSLTTPCSEKLWDAQTAEEWHQVKRIESQKRTPMRFMNLVDIALDREGRAGLPSLLEDEYFHGLCAMQIWLWRDINRSRSLKELPRTFQASGICSRPAISRAIDFWAMQLTIWRDCLRSRALGSLLSSQKHREMTESSAILLYHLSQMSLRADLKVIKDVSLGQRHPQYSGNFKRQLESTISEWAKSPDARQAMWHSAQVLKLLQRTARQSETGEATHSSSHIGFIVSIALYEAGLVAWAYARSVQIRLSSLALSEEKCFDGG</sequence>
<dbReference type="InterPro" id="IPR007219">
    <property type="entry name" value="XnlR_reg_dom"/>
</dbReference>
<comment type="caution">
    <text evidence="7">The sequence shown here is derived from an EMBL/GenBank/DDBJ whole genome shotgun (WGS) entry which is preliminary data.</text>
</comment>
<dbReference type="PANTHER" id="PTHR47660:SF2">
    <property type="entry name" value="TRANSCRIPTION FACTOR WITH C2H2 AND ZN(2)-CYS(6) DNA BINDING DOMAIN (EUROFUNG)"/>
    <property type="match status" value="1"/>
</dbReference>
<evidence type="ECO:0000256" key="3">
    <source>
        <dbReference type="ARBA" id="ARBA00023015"/>
    </source>
</evidence>
<organism evidence="7 8">
    <name type="scientific">Neonectria magnoliae</name>
    <dbReference type="NCBI Taxonomy" id="2732573"/>
    <lineage>
        <taxon>Eukaryota</taxon>
        <taxon>Fungi</taxon>
        <taxon>Dikarya</taxon>
        <taxon>Ascomycota</taxon>
        <taxon>Pezizomycotina</taxon>
        <taxon>Sordariomycetes</taxon>
        <taxon>Hypocreomycetidae</taxon>
        <taxon>Hypocreales</taxon>
        <taxon>Nectriaceae</taxon>
        <taxon>Neonectria</taxon>
    </lineage>
</organism>